<dbReference type="Gene3D" id="1.20.990.10">
    <property type="entry name" value="NADPH-cytochrome p450 Reductase, Chain A, domain 3"/>
    <property type="match status" value="1"/>
</dbReference>
<dbReference type="Pfam" id="PF00175">
    <property type="entry name" value="NAD_binding_1"/>
    <property type="match status" value="1"/>
</dbReference>
<reference evidence="15 16" key="1">
    <citation type="submission" date="2018-03" db="EMBL/GenBank/DDBJ databases">
        <title>Characteristics and genome of n-alkane degrading marine bacteria Gordonia iterans isolated from crude oil contaminated in Tae-an, South Korea.</title>
        <authorList>
            <person name="Lee S.-S."/>
            <person name="Kim H."/>
        </authorList>
    </citation>
    <scope>NUCLEOTIDE SEQUENCE [LARGE SCALE GENOMIC DNA]</scope>
    <source>
        <strain evidence="15 16">Co17</strain>
    </source>
</reference>
<dbReference type="Proteomes" id="UP000239814">
    <property type="component" value="Chromosome"/>
</dbReference>
<dbReference type="InterPro" id="IPR017927">
    <property type="entry name" value="FAD-bd_FR_type"/>
</dbReference>
<dbReference type="Gene3D" id="2.40.30.10">
    <property type="entry name" value="Translation factors"/>
    <property type="match status" value="1"/>
</dbReference>
<dbReference type="InterPro" id="IPR039261">
    <property type="entry name" value="FNR_nucleotide-bd"/>
</dbReference>
<feature type="binding site" evidence="12">
    <location>
        <begin position="418"/>
        <end position="421"/>
    </location>
    <ligand>
        <name>FAD</name>
        <dbReference type="ChEBI" id="CHEBI:57692"/>
    </ligand>
</feature>
<dbReference type="InterPro" id="IPR010199">
    <property type="entry name" value="CysJ"/>
</dbReference>
<evidence type="ECO:0000256" key="12">
    <source>
        <dbReference type="PIRSR" id="PIRSR000207-1"/>
    </source>
</evidence>
<feature type="binding site" evidence="12">
    <location>
        <begin position="523"/>
        <end position="527"/>
    </location>
    <ligand>
        <name>NADP(+)</name>
        <dbReference type="ChEBI" id="CHEBI:58349"/>
    </ligand>
</feature>
<dbReference type="GO" id="GO:0050660">
    <property type="term" value="F:flavin adenine dinucleotide binding"/>
    <property type="evidence" value="ECO:0007669"/>
    <property type="project" value="InterPro"/>
</dbReference>
<evidence type="ECO:0000256" key="9">
    <source>
        <dbReference type="ARBA" id="ARBA00023002"/>
    </source>
</evidence>
<organism evidence="15 16">
    <name type="scientific">Gordonia iterans</name>
    <dbReference type="NCBI Taxonomy" id="1004901"/>
    <lineage>
        <taxon>Bacteria</taxon>
        <taxon>Bacillati</taxon>
        <taxon>Actinomycetota</taxon>
        <taxon>Actinomycetes</taxon>
        <taxon>Mycobacteriales</taxon>
        <taxon>Gordoniaceae</taxon>
        <taxon>Gordonia</taxon>
    </lineage>
</organism>
<feature type="binding site" evidence="12">
    <location>
        <position position="559"/>
    </location>
    <ligand>
        <name>NADP(+)</name>
        <dbReference type="ChEBI" id="CHEBI:58349"/>
    </ligand>
</feature>
<dbReference type="KEGG" id="git:C6V83_07625"/>
<dbReference type="GO" id="GO:0004783">
    <property type="term" value="F:sulfite reductase (NADPH) activity"/>
    <property type="evidence" value="ECO:0007669"/>
    <property type="project" value="UniProtKB-EC"/>
</dbReference>
<dbReference type="PROSITE" id="PS51384">
    <property type="entry name" value="FAD_FR"/>
    <property type="match status" value="1"/>
</dbReference>
<keyword evidence="16" id="KW-1185">Reference proteome</keyword>
<proteinExistence type="predicted"/>
<feature type="binding site" evidence="12">
    <location>
        <position position="597"/>
    </location>
    <ligand>
        <name>FAD</name>
        <dbReference type="ChEBI" id="CHEBI:57692"/>
    </ligand>
</feature>
<dbReference type="Pfam" id="PF00258">
    <property type="entry name" value="Flavodoxin_1"/>
    <property type="match status" value="1"/>
</dbReference>
<feature type="binding site" evidence="12">
    <location>
        <begin position="112"/>
        <end position="115"/>
    </location>
    <ligand>
        <name>FMN</name>
        <dbReference type="ChEBI" id="CHEBI:58210"/>
    </ligand>
</feature>
<dbReference type="PRINTS" id="PR00371">
    <property type="entry name" value="FPNCR"/>
</dbReference>
<dbReference type="EMBL" id="CP027433">
    <property type="protein sequence ID" value="AVM00164.1"/>
    <property type="molecule type" value="Genomic_DNA"/>
</dbReference>
<dbReference type="SUPFAM" id="SSF52218">
    <property type="entry name" value="Flavoproteins"/>
    <property type="match status" value="1"/>
</dbReference>
<feature type="binding site" evidence="12">
    <location>
        <begin position="517"/>
        <end position="518"/>
    </location>
    <ligand>
        <name>NADP(+)</name>
        <dbReference type="ChEBI" id="CHEBI:58349"/>
    </ligand>
</feature>
<dbReference type="GO" id="GO:0005829">
    <property type="term" value="C:cytosol"/>
    <property type="evidence" value="ECO:0007669"/>
    <property type="project" value="TreeGrafter"/>
</dbReference>
<keyword evidence="9" id="KW-0560">Oxidoreductase</keyword>
<dbReference type="InterPro" id="IPR001433">
    <property type="entry name" value="OxRdtase_FAD/NAD-bd"/>
</dbReference>
<evidence type="ECO:0000313" key="15">
    <source>
        <dbReference type="EMBL" id="AVM00164.1"/>
    </source>
</evidence>
<keyword evidence="6 12" id="KW-0274">FAD</keyword>
<accession>A0A2S0KES8</accession>
<evidence type="ECO:0000256" key="4">
    <source>
        <dbReference type="ARBA" id="ARBA00022630"/>
    </source>
</evidence>
<dbReference type="Gene3D" id="3.40.50.360">
    <property type="match status" value="1"/>
</dbReference>
<dbReference type="OrthoDB" id="7376058at2"/>
<dbReference type="InterPro" id="IPR017938">
    <property type="entry name" value="Riboflavin_synthase-like_b-brl"/>
</dbReference>
<keyword evidence="5 12" id="KW-0288">FMN</keyword>
<dbReference type="PROSITE" id="PS50902">
    <property type="entry name" value="FLAVODOXIN_LIKE"/>
    <property type="match status" value="1"/>
</dbReference>
<keyword evidence="2" id="KW-0813">Transport</keyword>
<sequence length="597" mass="63805">MELPYIPADIPFTGDQKAWFAGFMAGLNTRMAMPTGVADAALAGTATSTLAPAGGPGPLLIAYGTQTGNAELIADQASEAAAALGFGVRTADMSDLTAADLAVAGKLLVVVSTYGEGDMPDAAEDLWSQLAAADAPRLEGLRFAVCGLGDSIYDGFCQAAKNLDGRLAELGAQRLVDRVECDVDFQRPAGAWLPGALQALADAPAAGAVAAGGPAATPAAKDAKAPWGRKNPYPATLLANSILSGPTSSKEVRHLVISLGDSGIEYQPGDGISIVAVNDDALVDRLLDRIGATGDELITDRKTQRTLREALTHHYEISTPSKYLVDYVASRTGDPELTHMSATGDAEALDAWLWGRDVLDVLNVDPGLTLTAEELIGELRPLAPRVYSISSSPKAHHGTVHLTMATVRYTSDNRERGGVCSTYLADRCPEDTQVRVFITPNKAFRLPDDDAPMIMIGPGTGVAPFRSFLHERAARGATGDNWLFFGDQHRDADFLYQAELDQFVSDGLITRLDLAFSRDQAHKVYVQDRMREQGAGLYRWLERGAHVYVCGDAQRMAHDVDAALIEIVAEHGGMDAEKAGLYLSDLKKAKRYCRDVY</sequence>
<evidence type="ECO:0000313" key="16">
    <source>
        <dbReference type="Proteomes" id="UP000239814"/>
    </source>
</evidence>
<keyword evidence="7 12" id="KW-0521">NADP</keyword>
<gene>
    <name evidence="15" type="ORF">C6V83_07625</name>
</gene>
<keyword evidence="8" id="KW-0249">Electron transport</keyword>
<dbReference type="GO" id="GO:0019344">
    <property type="term" value="P:cysteine biosynthetic process"/>
    <property type="evidence" value="ECO:0007669"/>
    <property type="project" value="UniProtKB-KW"/>
</dbReference>
<feature type="binding site" evidence="12">
    <location>
        <begin position="385"/>
        <end position="388"/>
    </location>
    <ligand>
        <name>FAD</name>
        <dbReference type="ChEBI" id="CHEBI:57692"/>
    </ligand>
</feature>
<keyword evidence="10" id="KW-0198">Cysteine biosynthesis</keyword>
<evidence type="ECO:0000256" key="11">
    <source>
        <dbReference type="ARBA" id="ARBA00052219"/>
    </source>
</evidence>
<feature type="binding site" evidence="12">
    <location>
        <begin position="148"/>
        <end position="157"/>
    </location>
    <ligand>
        <name>FMN</name>
        <dbReference type="ChEBI" id="CHEBI:58210"/>
    </ligand>
</feature>
<dbReference type="InterPro" id="IPR001094">
    <property type="entry name" value="Flavdoxin-like"/>
</dbReference>
<comment type="cofactor">
    <cofactor evidence="12">
        <name>FAD</name>
        <dbReference type="ChEBI" id="CHEBI:57692"/>
    </cofactor>
    <text evidence="12">Binds 1 FAD per subunit.</text>
</comment>
<dbReference type="InterPro" id="IPR008254">
    <property type="entry name" value="Flavodoxin/NO_synth"/>
</dbReference>
<dbReference type="NCBIfam" id="NF004859">
    <property type="entry name" value="PRK06214.1"/>
    <property type="match status" value="1"/>
</dbReference>
<evidence type="ECO:0000259" key="14">
    <source>
        <dbReference type="PROSITE" id="PS51384"/>
    </source>
</evidence>
<feature type="binding site" evidence="12">
    <location>
        <position position="409"/>
    </location>
    <ligand>
        <name>FAD</name>
        <dbReference type="ChEBI" id="CHEBI:57692"/>
    </ligand>
</feature>
<comment type="cofactor">
    <cofactor evidence="12">
        <name>FMN</name>
        <dbReference type="ChEBI" id="CHEBI:58210"/>
    </cofactor>
    <text evidence="12">Binds 1 FMN per subunit.</text>
</comment>
<evidence type="ECO:0000259" key="13">
    <source>
        <dbReference type="PROSITE" id="PS50902"/>
    </source>
</evidence>
<evidence type="ECO:0000256" key="2">
    <source>
        <dbReference type="ARBA" id="ARBA00022448"/>
    </source>
</evidence>
<dbReference type="Gene3D" id="3.40.50.80">
    <property type="entry name" value="Nucleotide-binding domain of ferredoxin-NADP reductase (FNR) module"/>
    <property type="match status" value="1"/>
</dbReference>
<feature type="domain" description="Flavodoxin-like" evidence="13">
    <location>
        <begin position="59"/>
        <end position="197"/>
    </location>
</feature>
<dbReference type="RefSeq" id="WP_105941895.1">
    <property type="nucleotide sequence ID" value="NZ_CP027433.1"/>
</dbReference>
<evidence type="ECO:0000256" key="5">
    <source>
        <dbReference type="ARBA" id="ARBA00022643"/>
    </source>
</evidence>
<dbReference type="InterPro" id="IPR023173">
    <property type="entry name" value="NADPH_Cyt_P450_Rdtase_alpha"/>
</dbReference>
<name>A0A2S0KES8_9ACTN</name>
<evidence type="ECO:0000256" key="10">
    <source>
        <dbReference type="ARBA" id="ARBA00023192"/>
    </source>
</evidence>
<dbReference type="PRINTS" id="PR00369">
    <property type="entry name" value="FLAVODOXIN"/>
</dbReference>
<evidence type="ECO:0000256" key="6">
    <source>
        <dbReference type="ARBA" id="ARBA00022827"/>
    </source>
</evidence>
<keyword evidence="3" id="KW-0028">Amino-acid biosynthesis</keyword>
<feature type="binding site" evidence="12">
    <location>
        <begin position="403"/>
        <end position="405"/>
    </location>
    <ligand>
        <name>FAD</name>
        <dbReference type="ChEBI" id="CHEBI:57692"/>
    </ligand>
</feature>
<dbReference type="EC" id="1.8.1.2" evidence="1"/>
<dbReference type="PANTHER" id="PTHR19384:SF128">
    <property type="entry name" value="NADPH OXIDOREDUCTASE A"/>
    <property type="match status" value="1"/>
</dbReference>
<dbReference type="SUPFAM" id="SSF52343">
    <property type="entry name" value="Ferredoxin reductase-like, C-terminal NADP-linked domain"/>
    <property type="match status" value="1"/>
</dbReference>
<dbReference type="InterPro" id="IPR001709">
    <property type="entry name" value="Flavoprot_Pyr_Nucl_cyt_Rdtase"/>
</dbReference>
<evidence type="ECO:0000256" key="1">
    <source>
        <dbReference type="ARBA" id="ARBA00012604"/>
    </source>
</evidence>
<evidence type="ECO:0000256" key="8">
    <source>
        <dbReference type="ARBA" id="ARBA00022982"/>
    </source>
</evidence>
<comment type="catalytic activity">
    <reaction evidence="11">
        <text>hydrogen sulfide + 3 NADP(+) + 3 H2O = sulfite + 3 NADPH + 4 H(+)</text>
        <dbReference type="Rhea" id="RHEA:13801"/>
        <dbReference type="ChEBI" id="CHEBI:15377"/>
        <dbReference type="ChEBI" id="CHEBI:15378"/>
        <dbReference type="ChEBI" id="CHEBI:17359"/>
        <dbReference type="ChEBI" id="CHEBI:29919"/>
        <dbReference type="ChEBI" id="CHEBI:57783"/>
        <dbReference type="ChEBI" id="CHEBI:58349"/>
        <dbReference type="EC" id="1.8.1.2"/>
    </reaction>
</comment>
<evidence type="ECO:0000256" key="3">
    <source>
        <dbReference type="ARBA" id="ARBA00022605"/>
    </source>
</evidence>
<dbReference type="PIRSF" id="PIRSF000207">
    <property type="entry name" value="SiR-FP_CysJ"/>
    <property type="match status" value="1"/>
</dbReference>
<dbReference type="GO" id="GO:0010181">
    <property type="term" value="F:FMN binding"/>
    <property type="evidence" value="ECO:0007669"/>
    <property type="project" value="InterPro"/>
</dbReference>
<protein>
    <recommendedName>
        <fullName evidence="1">assimilatory sulfite reductase (NADPH)</fullName>
        <ecNumber evidence="1">1.8.1.2</ecNumber>
    </recommendedName>
</protein>
<dbReference type="InterPro" id="IPR003097">
    <property type="entry name" value="CysJ-like_FAD-binding"/>
</dbReference>
<dbReference type="SUPFAM" id="SSF63380">
    <property type="entry name" value="Riboflavin synthase domain-like"/>
    <property type="match status" value="1"/>
</dbReference>
<dbReference type="PANTHER" id="PTHR19384">
    <property type="entry name" value="NITRIC OXIDE SYNTHASE-RELATED"/>
    <property type="match status" value="1"/>
</dbReference>
<dbReference type="Pfam" id="PF00667">
    <property type="entry name" value="FAD_binding_1"/>
    <property type="match status" value="1"/>
</dbReference>
<feature type="domain" description="FAD-binding FR-type" evidence="14">
    <location>
        <begin position="230"/>
        <end position="447"/>
    </location>
</feature>
<keyword evidence="4" id="KW-0285">Flavoprotein</keyword>
<evidence type="ECO:0000256" key="7">
    <source>
        <dbReference type="ARBA" id="ARBA00022857"/>
    </source>
</evidence>
<dbReference type="AlphaFoldDB" id="A0A2S0KES8"/>
<dbReference type="FunFam" id="3.40.50.80:FF:000001">
    <property type="entry name" value="NADPH--cytochrome P450 reductase 1"/>
    <property type="match status" value="1"/>
</dbReference>
<dbReference type="CDD" id="cd06199">
    <property type="entry name" value="SiR"/>
    <property type="match status" value="1"/>
</dbReference>
<dbReference type="InterPro" id="IPR029039">
    <property type="entry name" value="Flavoprotein-like_sf"/>
</dbReference>